<dbReference type="GeneID" id="87891386"/>
<dbReference type="Proteomes" id="UP001322138">
    <property type="component" value="Unassembled WGS sequence"/>
</dbReference>
<proteinExistence type="predicted"/>
<name>A0ABR0FMZ4_9PEZI</name>
<accession>A0ABR0FMZ4</accession>
<evidence type="ECO:0000313" key="1">
    <source>
        <dbReference type="EMBL" id="KAK4645331.1"/>
    </source>
</evidence>
<dbReference type="RefSeq" id="XP_062734307.1">
    <property type="nucleotide sequence ID" value="XM_062872262.1"/>
</dbReference>
<keyword evidence="2" id="KW-1185">Reference proteome</keyword>
<gene>
    <name evidence="1" type="ORF">QC761_0031430</name>
</gene>
<reference evidence="1 2" key="1">
    <citation type="journal article" date="2023" name="bioRxiv">
        <title>High-quality genome assemblies of four members of thePodospora anserinaspecies complex.</title>
        <authorList>
            <person name="Ament-Velasquez S.L."/>
            <person name="Vogan A.A."/>
            <person name="Wallerman O."/>
            <person name="Hartmann F."/>
            <person name="Gautier V."/>
            <person name="Silar P."/>
            <person name="Giraud T."/>
            <person name="Johannesson H."/>
        </authorList>
    </citation>
    <scope>NUCLEOTIDE SEQUENCE [LARGE SCALE GENOMIC DNA]</scope>
    <source>
        <strain evidence="1 2">CBS 112042</strain>
    </source>
</reference>
<dbReference type="EMBL" id="JAFFGZ010000004">
    <property type="protein sequence ID" value="KAK4645331.1"/>
    <property type="molecule type" value="Genomic_DNA"/>
</dbReference>
<protein>
    <submittedName>
        <fullName evidence="1">Uncharacterized protein</fullName>
    </submittedName>
</protein>
<comment type="caution">
    <text evidence="1">The sequence shown here is derived from an EMBL/GenBank/DDBJ whole genome shotgun (WGS) entry which is preliminary data.</text>
</comment>
<organism evidence="1 2">
    <name type="scientific">Podospora bellae-mahoneyi</name>
    <dbReference type="NCBI Taxonomy" id="2093777"/>
    <lineage>
        <taxon>Eukaryota</taxon>
        <taxon>Fungi</taxon>
        <taxon>Dikarya</taxon>
        <taxon>Ascomycota</taxon>
        <taxon>Pezizomycotina</taxon>
        <taxon>Sordariomycetes</taxon>
        <taxon>Sordariomycetidae</taxon>
        <taxon>Sordariales</taxon>
        <taxon>Podosporaceae</taxon>
        <taxon>Podospora</taxon>
    </lineage>
</organism>
<sequence length="79" mass="8415">MSTVGILTGAANSPTKIADESASSEKLVTGTIRVTTLSWTTEKSSMTFWRSPMLRKKSLDSSLVGWKLRAGAKGGPRGE</sequence>
<evidence type="ECO:0000313" key="2">
    <source>
        <dbReference type="Proteomes" id="UP001322138"/>
    </source>
</evidence>